<name>A0A4R2PWB6_9RHOB</name>
<reference evidence="1 2" key="1">
    <citation type="submission" date="2019-03" db="EMBL/GenBank/DDBJ databases">
        <title>Genomic Encyclopedia of Type Strains, Phase IV (KMG-IV): sequencing the most valuable type-strain genomes for metagenomic binning, comparative biology and taxonomic classification.</title>
        <authorList>
            <person name="Goeker M."/>
        </authorList>
    </citation>
    <scope>NUCLEOTIDE SEQUENCE [LARGE SCALE GENOMIC DNA]</scope>
    <source>
        <strain evidence="1 2">DSM 18063</strain>
    </source>
</reference>
<keyword evidence="2" id="KW-1185">Reference proteome</keyword>
<evidence type="ECO:0000313" key="1">
    <source>
        <dbReference type="EMBL" id="TCP39554.1"/>
    </source>
</evidence>
<sequence length="51" mass="5274">MIVPLIEASARSLGCAVIFGLIGFPTAALDISEATDFGTRTARTGGEVYTL</sequence>
<dbReference type="Proteomes" id="UP000294835">
    <property type="component" value="Unassembled WGS sequence"/>
</dbReference>
<evidence type="ECO:0000313" key="2">
    <source>
        <dbReference type="Proteomes" id="UP000294835"/>
    </source>
</evidence>
<dbReference type="AlphaFoldDB" id="A0A4R2PWB6"/>
<proteinExistence type="predicted"/>
<protein>
    <submittedName>
        <fullName evidence="1">Uncharacterized protein</fullName>
    </submittedName>
</protein>
<comment type="caution">
    <text evidence="1">The sequence shown here is derived from an EMBL/GenBank/DDBJ whole genome shotgun (WGS) entry which is preliminary data.</text>
</comment>
<gene>
    <name evidence="1" type="ORF">EV662_11134</name>
</gene>
<dbReference type="EMBL" id="SLXP01000011">
    <property type="protein sequence ID" value="TCP39554.1"/>
    <property type="molecule type" value="Genomic_DNA"/>
</dbReference>
<accession>A0A4R2PWB6</accession>
<organism evidence="1 2">
    <name type="scientific">Rhodovulum marinum</name>
    <dbReference type="NCBI Taxonomy" id="320662"/>
    <lineage>
        <taxon>Bacteria</taxon>
        <taxon>Pseudomonadati</taxon>
        <taxon>Pseudomonadota</taxon>
        <taxon>Alphaproteobacteria</taxon>
        <taxon>Rhodobacterales</taxon>
        <taxon>Paracoccaceae</taxon>
        <taxon>Rhodovulum</taxon>
    </lineage>
</organism>